<keyword evidence="1" id="KW-0472">Membrane</keyword>
<dbReference type="InterPro" id="IPR025738">
    <property type="entry name" value="BatD"/>
</dbReference>
<keyword evidence="1" id="KW-0812">Transmembrane</keyword>
<dbReference type="EMBL" id="UGUY01000001">
    <property type="protein sequence ID" value="SUD69879.1"/>
    <property type="molecule type" value="Genomic_DNA"/>
</dbReference>
<evidence type="ECO:0000256" key="2">
    <source>
        <dbReference type="SAM" id="SignalP"/>
    </source>
</evidence>
<dbReference type="PANTHER" id="PTHR40940">
    <property type="entry name" value="PROTEIN BATD-RELATED"/>
    <property type="match status" value="1"/>
</dbReference>
<feature type="signal peptide" evidence="2">
    <location>
        <begin position="1"/>
        <end position="18"/>
    </location>
</feature>
<feature type="chain" id="PRO_5016821995" evidence="2">
    <location>
        <begin position="19"/>
        <end position="434"/>
    </location>
</feature>
<evidence type="ECO:0000313" key="4">
    <source>
        <dbReference type="Proteomes" id="UP000254602"/>
    </source>
</evidence>
<dbReference type="RefSeq" id="WP_115274931.1">
    <property type="nucleotide sequence ID" value="NZ_UGUY01000001.1"/>
</dbReference>
<dbReference type="Proteomes" id="UP000254602">
    <property type="component" value="Unassembled WGS sequence"/>
</dbReference>
<feature type="transmembrane region" description="Helical" evidence="1">
    <location>
        <begin position="293"/>
        <end position="310"/>
    </location>
</feature>
<accession>A0A379KPN5</accession>
<evidence type="ECO:0000256" key="1">
    <source>
        <dbReference type="SAM" id="Phobius"/>
    </source>
</evidence>
<keyword evidence="1" id="KW-1133">Transmembrane helix</keyword>
<evidence type="ECO:0000313" key="3">
    <source>
        <dbReference type="EMBL" id="SUD69879.1"/>
    </source>
</evidence>
<protein>
    <submittedName>
        <fullName evidence="3">Protein BatD</fullName>
    </submittedName>
</protein>
<organism evidence="3 4">
    <name type="scientific">Pseudomonas putida</name>
    <name type="common">Arthrobacter siderocapsulatus</name>
    <dbReference type="NCBI Taxonomy" id="303"/>
    <lineage>
        <taxon>Bacteria</taxon>
        <taxon>Pseudomonadati</taxon>
        <taxon>Pseudomonadota</taxon>
        <taxon>Gammaproteobacteria</taxon>
        <taxon>Pseudomonadales</taxon>
        <taxon>Pseudomonadaceae</taxon>
        <taxon>Pseudomonas</taxon>
    </lineage>
</organism>
<gene>
    <name evidence="3" type="ORF">NCTC7914_04027</name>
</gene>
<dbReference type="PANTHER" id="PTHR40940:SF1">
    <property type="entry name" value="PROTEIN BATD"/>
    <property type="match status" value="1"/>
</dbReference>
<proteinExistence type="predicted"/>
<name>A0A379KPN5_PSEPU</name>
<dbReference type="AlphaFoldDB" id="A0A379KPN5"/>
<sequence length="434" mass="47678">MRRLLLLFTLCLPLLAVAAPEARVQARLVPAGDTVVGATLELQVDLLVDTWFTQPAVLPAIGLPGAVVSAPSGEAQHLNEQLDGKTFFGLRYTYQITPQTAQAFTLPAQAFQVFPGQSDTPVTLTSEPLAFVAKALSGDATVHRLVARKVSLEQQTQLSHSPLRAGDSITRRVLTRAEGAQAMLIPPPPLVEIEGLKRYMQPPRIAPLSDGRGGSNGGQREDSVSYVVAAAGDYQLPAIELQWWDAATGEPRRATLPAIDVTAIDGGYKAPFSIDQDLRALGRQAQLRLPGHWLWAAGLLVLGVGLSYFARPWLQAAWRYFKGWQAARREARLQSADYAWQLAREQLAENPPQLGALYLWIRRVTGLRTISEFSSTLPSSLRIRLLDWLQNRYGKGREGQQATPSLSPILPALRRVPVSERQVRHRKGLKPLNP</sequence>
<keyword evidence="2" id="KW-0732">Signal</keyword>
<reference evidence="3 4" key="1">
    <citation type="submission" date="2018-06" db="EMBL/GenBank/DDBJ databases">
        <authorList>
            <consortium name="Pathogen Informatics"/>
            <person name="Doyle S."/>
        </authorList>
    </citation>
    <scope>NUCLEOTIDE SEQUENCE [LARGE SCALE GENOMIC DNA]</scope>
    <source>
        <strain evidence="3 4">NCTC7914</strain>
    </source>
</reference>